<dbReference type="PANTHER" id="PTHR10272:SF0">
    <property type="entry name" value="PLATELET-ACTIVATING FACTOR ACETYLHYDROLASE"/>
    <property type="match status" value="1"/>
</dbReference>
<gene>
    <name evidence="6" type="ordered locus">FraEuI1c_5636</name>
</gene>
<feature type="region of interest" description="Disordered" evidence="4">
    <location>
        <begin position="1"/>
        <end position="24"/>
    </location>
</feature>
<keyword evidence="1" id="KW-0378">Hydrolase</keyword>
<evidence type="ECO:0000313" key="6">
    <source>
        <dbReference type="EMBL" id="ADP83620.1"/>
    </source>
</evidence>
<dbReference type="STRING" id="298654.FraEuI1c_5636"/>
<evidence type="ECO:0000256" key="4">
    <source>
        <dbReference type="SAM" id="MobiDB-lite"/>
    </source>
</evidence>
<dbReference type="eggNOG" id="COG4188">
    <property type="taxonomic scope" value="Bacteria"/>
</dbReference>
<reference evidence="6 7" key="1">
    <citation type="submission" date="2010-10" db="EMBL/GenBank/DDBJ databases">
        <title>Complete sequence of Frankia sp. EuI1c.</title>
        <authorList>
            <consortium name="US DOE Joint Genome Institute"/>
            <person name="Lucas S."/>
            <person name="Copeland A."/>
            <person name="Lapidus A."/>
            <person name="Cheng J.-F."/>
            <person name="Bruce D."/>
            <person name="Goodwin L."/>
            <person name="Pitluck S."/>
            <person name="Chertkov O."/>
            <person name="Detter J.C."/>
            <person name="Han C."/>
            <person name="Tapia R."/>
            <person name="Land M."/>
            <person name="Hauser L."/>
            <person name="Jeffries C."/>
            <person name="Kyrpides N."/>
            <person name="Ivanova N."/>
            <person name="Mikhailova N."/>
            <person name="Beauchemin N."/>
            <person name="Sen A."/>
            <person name="Sur S.A."/>
            <person name="Gtari M."/>
            <person name="Wall L."/>
            <person name="Tisa L."/>
            <person name="Woyke T."/>
        </authorList>
    </citation>
    <scope>NUCLEOTIDE SEQUENCE [LARGE SCALE GENOMIC DNA]</scope>
    <source>
        <strain evidence="7">DSM 45817 / CECT 9037 / EuI1c</strain>
    </source>
</reference>
<dbReference type="PANTHER" id="PTHR10272">
    <property type="entry name" value="PLATELET-ACTIVATING FACTOR ACETYLHYDROLASE"/>
    <property type="match status" value="1"/>
</dbReference>
<dbReference type="InParanoid" id="E3JDI7"/>
<keyword evidence="2" id="KW-0442">Lipid degradation</keyword>
<dbReference type="GO" id="GO:0003847">
    <property type="term" value="F:1-alkyl-2-acetylglycerophosphocholine esterase activity"/>
    <property type="evidence" value="ECO:0007669"/>
    <property type="project" value="TreeGrafter"/>
</dbReference>
<evidence type="ECO:0000256" key="2">
    <source>
        <dbReference type="ARBA" id="ARBA00022963"/>
    </source>
</evidence>
<dbReference type="Gene3D" id="3.40.50.1820">
    <property type="entry name" value="alpha/beta hydrolase"/>
    <property type="match status" value="1"/>
</dbReference>
<keyword evidence="7" id="KW-1185">Reference proteome</keyword>
<dbReference type="HOGENOM" id="CLU_050214_0_0_11"/>
<protein>
    <submittedName>
        <fullName evidence="6">Phospholipase/Carboxylesterase</fullName>
    </submittedName>
</protein>
<evidence type="ECO:0000313" key="7">
    <source>
        <dbReference type="Proteomes" id="UP000002484"/>
    </source>
</evidence>
<evidence type="ECO:0000259" key="5">
    <source>
        <dbReference type="Pfam" id="PF12740"/>
    </source>
</evidence>
<sequence length="385" mass="39712">MTDGARPAWARRRKFRTDRQERAGWGPTLRQASLGMRRSSVRMNLASWRGSVVAGAVGLGLVLASCSDGSTQATAEGSATPAARHGCLPADDPAASVRGDYGVGQTQVTFIDHSRPTDAAPDRHLAANPDRTIPVVVSYPVAPTPGAAADAPAVSGAAPATGRFPLVVLSHGVTADGMVAANVIAAPLVRQGYVVATPTFPLSSGPGGTIFDLPNQPADVSFVITSLTGWSATAGTPLAGHVQPSCLAIAGHSLGAATTLAAAYLSCCRDGRVKAVVSLAGALAPFKGTFAGNPPVPLLILHGDQDQTVPLAKSADIFTTLRGPRYFLTLHGAGHSTMFFDQAGQTLDHTVTAFLDAYLKGDFRSLDALPDDIRRSGVGTYQTAR</sequence>
<name>E3JDI7_PSEI1</name>
<dbReference type="SUPFAM" id="SSF53474">
    <property type="entry name" value="alpha/beta-Hydrolases"/>
    <property type="match status" value="1"/>
</dbReference>
<dbReference type="InterPro" id="IPR041127">
    <property type="entry name" value="PET_hydrolase/cutinase-like"/>
</dbReference>
<accession>E3JDI7</accession>
<organism evidence="6 7">
    <name type="scientific">Pseudofrankia inefficax (strain DSM 45817 / CECT 9037 / DDB 130130 / EuI1c)</name>
    <name type="common">Frankia inefficax</name>
    <dbReference type="NCBI Taxonomy" id="298654"/>
    <lineage>
        <taxon>Bacteria</taxon>
        <taxon>Bacillati</taxon>
        <taxon>Actinomycetota</taxon>
        <taxon>Actinomycetes</taxon>
        <taxon>Frankiales</taxon>
        <taxon>Frankiaceae</taxon>
        <taxon>Pseudofrankia</taxon>
    </lineage>
</organism>
<evidence type="ECO:0000256" key="1">
    <source>
        <dbReference type="ARBA" id="ARBA00022801"/>
    </source>
</evidence>
<feature type="domain" description="PET hydrolase/cutinase-like" evidence="5">
    <location>
        <begin position="184"/>
        <end position="364"/>
    </location>
</feature>
<dbReference type="Pfam" id="PF12740">
    <property type="entry name" value="PETase"/>
    <property type="match status" value="1"/>
</dbReference>
<evidence type="ECO:0000256" key="3">
    <source>
        <dbReference type="ARBA" id="ARBA00023098"/>
    </source>
</evidence>
<proteinExistence type="predicted"/>
<dbReference type="GO" id="GO:0016042">
    <property type="term" value="P:lipid catabolic process"/>
    <property type="evidence" value="ECO:0007669"/>
    <property type="project" value="UniProtKB-KW"/>
</dbReference>
<dbReference type="Proteomes" id="UP000002484">
    <property type="component" value="Chromosome"/>
</dbReference>
<dbReference type="EMBL" id="CP002299">
    <property type="protein sequence ID" value="ADP83620.1"/>
    <property type="molecule type" value="Genomic_DNA"/>
</dbReference>
<dbReference type="KEGG" id="fri:FraEuI1c_5636"/>
<keyword evidence="3" id="KW-0443">Lipid metabolism</keyword>
<dbReference type="AlphaFoldDB" id="E3JDI7"/>
<dbReference type="InterPro" id="IPR029058">
    <property type="entry name" value="AB_hydrolase_fold"/>
</dbReference>